<dbReference type="EMBL" id="JAZDQT010000003">
    <property type="protein sequence ID" value="MEE1946965.1"/>
    <property type="molecule type" value="Genomic_DNA"/>
</dbReference>
<comment type="caution">
    <text evidence="1">The sequence shown here is derived from an EMBL/GenBank/DDBJ whole genome shotgun (WGS) entry which is preliminary data.</text>
</comment>
<organism evidence="1 2">
    <name type="scientific">Pedobacter albus</name>
    <dbReference type="NCBI Taxonomy" id="3113905"/>
    <lineage>
        <taxon>Bacteria</taxon>
        <taxon>Pseudomonadati</taxon>
        <taxon>Bacteroidota</taxon>
        <taxon>Sphingobacteriia</taxon>
        <taxon>Sphingobacteriales</taxon>
        <taxon>Sphingobacteriaceae</taxon>
        <taxon>Pedobacter</taxon>
    </lineage>
</organism>
<evidence type="ECO:0000313" key="2">
    <source>
        <dbReference type="Proteomes" id="UP001336835"/>
    </source>
</evidence>
<evidence type="ECO:0000313" key="1">
    <source>
        <dbReference type="EMBL" id="MEE1946965.1"/>
    </source>
</evidence>
<sequence length="340" mass="39819">MRCVIEIYFSILPDMLFENYPFEQRKLVLGEIRRLLRQNIFDKKDHITEINAGLAVIKKAPFQKTQNIFKHYLWHHVEDALKFTINLNIDLSLFPVTIHKGAEVTRVTDEKELMEILPYSLANEIGNRIFELLIISQIARPGSLKLREGIIWINGNRHLETIPSIMNCREAMELRIKTGYPHVVFLKLTDLYRWATEKGILFSEIPENSYQYVLNYLSYVQGDSGQIHSVLYKMMALEKLYTQGVNQIATQLNEKIQVFLGEMNSYKSQIKKMYDIRSRYYHGSIPLPPMHKADHFEELPAFQQELDEASNLSLLLIIATLQKMYKENLVDIKFLTTYKP</sequence>
<proteinExistence type="predicted"/>
<evidence type="ECO:0008006" key="3">
    <source>
        <dbReference type="Google" id="ProtNLM"/>
    </source>
</evidence>
<reference evidence="1 2" key="1">
    <citation type="submission" date="2024-01" db="EMBL/GenBank/DDBJ databases">
        <title>Pedobacter sp. nov., isolated from fresh soil.</title>
        <authorList>
            <person name="Le N.T.T."/>
        </authorList>
    </citation>
    <scope>NUCLEOTIDE SEQUENCE [LARGE SCALE GENOMIC DNA]</scope>
    <source>
        <strain evidence="1 2">KR3-3</strain>
    </source>
</reference>
<dbReference type="Proteomes" id="UP001336835">
    <property type="component" value="Unassembled WGS sequence"/>
</dbReference>
<accession>A0ABU7IBU9</accession>
<name>A0ABU7IBU9_9SPHI</name>
<dbReference type="RefSeq" id="WP_330109252.1">
    <property type="nucleotide sequence ID" value="NZ_JAZDQT010000003.1"/>
</dbReference>
<gene>
    <name evidence="1" type="ORF">VRU48_17710</name>
</gene>
<protein>
    <recommendedName>
        <fullName evidence="3">Apea-like HEPN domain-containing protein</fullName>
    </recommendedName>
</protein>
<keyword evidence="2" id="KW-1185">Reference proteome</keyword>